<gene>
    <name evidence="1" type="ORF">S06H3_63600</name>
</gene>
<reference evidence="1" key="1">
    <citation type="journal article" date="2014" name="Front. Microbiol.">
        <title>High frequency of phylogenetically diverse reductive dehalogenase-homologous genes in deep subseafloor sedimentary metagenomes.</title>
        <authorList>
            <person name="Kawai M."/>
            <person name="Futagami T."/>
            <person name="Toyoda A."/>
            <person name="Takaki Y."/>
            <person name="Nishi S."/>
            <person name="Hori S."/>
            <person name="Arai W."/>
            <person name="Tsubouchi T."/>
            <person name="Morono Y."/>
            <person name="Uchiyama I."/>
            <person name="Ito T."/>
            <person name="Fujiyama A."/>
            <person name="Inagaki F."/>
            <person name="Takami H."/>
        </authorList>
    </citation>
    <scope>NUCLEOTIDE SEQUENCE</scope>
    <source>
        <strain evidence="1">Expedition CK06-06</strain>
    </source>
</reference>
<organism evidence="1">
    <name type="scientific">marine sediment metagenome</name>
    <dbReference type="NCBI Taxonomy" id="412755"/>
    <lineage>
        <taxon>unclassified sequences</taxon>
        <taxon>metagenomes</taxon>
        <taxon>ecological metagenomes</taxon>
    </lineage>
</organism>
<accession>X1NTN7</accession>
<sequence>NNEILYPENTWNFYSEKDLKKKGLKIEKWDPKSLKKMKNQAISIPIENDVKKMNIKNCQCQCINCGELIKYNAEDCFI</sequence>
<name>X1NTN7_9ZZZZ</name>
<evidence type="ECO:0000313" key="1">
    <source>
        <dbReference type="EMBL" id="GAI46953.1"/>
    </source>
</evidence>
<feature type="non-terminal residue" evidence="1">
    <location>
        <position position="1"/>
    </location>
</feature>
<protein>
    <submittedName>
        <fullName evidence="1">Uncharacterized protein</fullName>
    </submittedName>
</protein>
<dbReference type="EMBL" id="BARV01042231">
    <property type="protein sequence ID" value="GAI46953.1"/>
    <property type="molecule type" value="Genomic_DNA"/>
</dbReference>
<comment type="caution">
    <text evidence="1">The sequence shown here is derived from an EMBL/GenBank/DDBJ whole genome shotgun (WGS) entry which is preliminary data.</text>
</comment>
<dbReference type="AlphaFoldDB" id="X1NTN7"/>
<proteinExistence type="predicted"/>